<gene>
    <name evidence="1" type="ORF">ACFQDH_01505</name>
</gene>
<accession>A0ABW2AAR8</accession>
<dbReference type="RefSeq" id="WP_382397801.1">
    <property type="nucleotide sequence ID" value="NZ_JBHSWH010000001.1"/>
</dbReference>
<name>A0ABW2AAR8_9MICO</name>
<evidence type="ECO:0000313" key="1">
    <source>
        <dbReference type="EMBL" id="MFC6703978.1"/>
    </source>
</evidence>
<proteinExistence type="predicted"/>
<reference evidence="2" key="1">
    <citation type="journal article" date="2019" name="Int. J. Syst. Evol. Microbiol.">
        <title>The Global Catalogue of Microorganisms (GCM) 10K type strain sequencing project: providing services to taxonomists for standard genome sequencing and annotation.</title>
        <authorList>
            <consortium name="The Broad Institute Genomics Platform"/>
            <consortium name="The Broad Institute Genome Sequencing Center for Infectious Disease"/>
            <person name="Wu L."/>
            <person name="Ma J."/>
        </authorList>
    </citation>
    <scope>NUCLEOTIDE SEQUENCE [LARGE SCALE GENOMIC DNA]</scope>
    <source>
        <strain evidence="2">CCUG 58127</strain>
    </source>
</reference>
<dbReference type="Proteomes" id="UP001596298">
    <property type="component" value="Unassembled WGS sequence"/>
</dbReference>
<comment type="caution">
    <text evidence="1">The sequence shown here is derived from an EMBL/GenBank/DDBJ whole genome shotgun (WGS) entry which is preliminary data.</text>
</comment>
<evidence type="ECO:0000313" key="2">
    <source>
        <dbReference type="Proteomes" id="UP001596298"/>
    </source>
</evidence>
<protein>
    <recommendedName>
        <fullName evidence="3">DUF4274 domain-containing protein</fullName>
    </recommendedName>
</protein>
<organism evidence="1 2">
    <name type="scientific">Flexivirga alba</name>
    <dbReference type="NCBI Taxonomy" id="702742"/>
    <lineage>
        <taxon>Bacteria</taxon>
        <taxon>Bacillati</taxon>
        <taxon>Actinomycetota</taxon>
        <taxon>Actinomycetes</taxon>
        <taxon>Micrococcales</taxon>
        <taxon>Dermacoccaceae</taxon>
        <taxon>Flexivirga</taxon>
    </lineage>
</organism>
<sequence>MSANFVDKTLIDLLLTAARKWPDGNQPWFYYWCRDGSHPVTDESADAIGRMLWSANWDATEAWAYEDGAVESPALTYRYEELPGVPDPLVVLRAISYYGYQTAGDEIEEWLLSEPSAFLDRLAHTAWQKLPGMTDVPWGFDDTHRDIFLTRS</sequence>
<keyword evidence="2" id="KW-1185">Reference proteome</keyword>
<dbReference type="EMBL" id="JBHSWH010000001">
    <property type="protein sequence ID" value="MFC6703978.1"/>
    <property type="molecule type" value="Genomic_DNA"/>
</dbReference>
<evidence type="ECO:0008006" key="3">
    <source>
        <dbReference type="Google" id="ProtNLM"/>
    </source>
</evidence>